<evidence type="ECO:0000313" key="1">
    <source>
        <dbReference type="EMBL" id="QHU19555.1"/>
    </source>
</evidence>
<proteinExistence type="predicted"/>
<protein>
    <submittedName>
        <fullName evidence="1">Uncharacterized protein</fullName>
    </submittedName>
</protein>
<reference evidence="1" key="1">
    <citation type="journal article" date="2020" name="Nature">
        <title>Giant virus diversity and host interactions through global metagenomics.</title>
        <authorList>
            <person name="Schulz F."/>
            <person name="Roux S."/>
            <person name="Paez-Espino D."/>
            <person name="Jungbluth S."/>
            <person name="Walsh D.A."/>
            <person name="Denef V.J."/>
            <person name="McMahon K.D."/>
            <person name="Konstantinidis K.T."/>
            <person name="Eloe-Fadrosh E.A."/>
            <person name="Kyrpides N.C."/>
            <person name="Woyke T."/>
        </authorList>
    </citation>
    <scope>NUCLEOTIDE SEQUENCE</scope>
    <source>
        <strain evidence="1">GVMAG-S-3300013014-113</strain>
    </source>
</reference>
<dbReference type="EMBL" id="MN740952">
    <property type="protein sequence ID" value="QHU19555.1"/>
    <property type="molecule type" value="Genomic_DNA"/>
</dbReference>
<sequence length="102" mass="12318">MKERIIKFEKSKISGKKYTAYVQDKSTRKIRKIHFGASDYEQYKDRTPLKLYSHKNHNNRKRMQNYFNRHSGTKKRGSAITLEKKKSQGYYNAKILSHVYLW</sequence>
<dbReference type="AlphaFoldDB" id="A0A6C0KNH1"/>
<organism evidence="1">
    <name type="scientific">viral metagenome</name>
    <dbReference type="NCBI Taxonomy" id="1070528"/>
    <lineage>
        <taxon>unclassified sequences</taxon>
        <taxon>metagenomes</taxon>
        <taxon>organismal metagenomes</taxon>
    </lineage>
</organism>
<name>A0A6C0KNH1_9ZZZZ</name>
<accession>A0A6C0KNH1</accession>